<dbReference type="InterPro" id="IPR036365">
    <property type="entry name" value="PGBD-like_sf"/>
</dbReference>
<gene>
    <name evidence="10" type="ORF">XINFAN_03791</name>
</gene>
<dbReference type="InterPro" id="IPR052905">
    <property type="entry name" value="LD-transpeptidase_YkuD-like"/>
</dbReference>
<feature type="chain" id="PRO_5018329838" evidence="8">
    <location>
        <begin position="36"/>
        <end position="540"/>
    </location>
</feature>
<dbReference type="CDD" id="cd16913">
    <property type="entry name" value="YkuD_like"/>
    <property type="match status" value="1"/>
</dbReference>
<evidence type="ECO:0000256" key="3">
    <source>
        <dbReference type="ARBA" id="ARBA00022679"/>
    </source>
</evidence>
<evidence type="ECO:0000313" key="10">
    <source>
        <dbReference type="EMBL" id="VDC33362.1"/>
    </source>
</evidence>
<dbReference type="Pfam" id="PF20142">
    <property type="entry name" value="Scaffold"/>
    <property type="match status" value="1"/>
</dbReference>
<dbReference type="InterPro" id="IPR002477">
    <property type="entry name" value="Peptidoglycan-bd-like"/>
</dbReference>
<dbReference type="Gene3D" id="2.40.440.10">
    <property type="entry name" value="L,D-transpeptidase catalytic domain-like"/>
    <property type="match status" value="1"/>
</dbReference>
<keyword evidence="6 7" id="KW-0961">Cell wall biogenesis/degradation</keyword>
<comment type="similarity">
    <text evidence="2">Belongs to the YkuD family.</text>
</comment>
<protein>
    <submittedName>
        <fullName evidence="10">Murein L,D-transpeptidase</fullName>
    </submittedName>
</protein>
<dbReference type="PANTHER" id="PTHR41533:SF2">
    <property type="entry name" value="BLR7131 PROTEIN"/>
    <property type="match status" value="1"/>
</dbReference>
<dbReference type="SUPFAM" id="SSF47090">
    <property type="entry name" value="PGBD-like"/>
    <property type="match status" value="1"/>
</dbReference>
<dbReference type="Pfam" id="PF01471">
    <property type="entry name" value="PG_binding_1"/>
    <property type="match status" value="1"/>
</dbReference>
<keyword evidence="3" id="KW-0808">Transferase</keyword>
<dbReference type="GO" id="GO:0071555">
    <property type="term" value="P:cell wall organization"/>
    <property type="evidence" value="ECO:0007669"/>
    <property type="project" value="UniProtKB-UniRule"/>
</dbReference>
<dbReference type="Pfam" id="PF03734">
    <property type="entry name" value="YkuD"/>
    <property type="match status" value="1"/>
</dbReference>
<evidence type="ECO:0000256" key="6">
    <source>
        <dbReference type="ARBA" id="ARBA00023316"/>
    </source>
</evidence>
<reference evidence="10 11" key="1">
    <citation type="submission" date="2018-11" db="EMBL/GenBank/DDBJ databases">
        <authorList>
            <person name="Criscuolo A."/>
        </authorList>
    </citation>
    <scope>NUCLEOTIDE SEQUENCE [LARGE SCALE GENOMIC DNA]</scope>
    <source>
        <strain evidence="10">ACIP111625</strain>
    </source>
</reference>
<evidence type="ECO:0000256" key="4">
    <source>
        <dbReference type="ARBA" id="ARBA00022960"/>
    </source>
</evidence>
<dbReference type="OrthoDB" id="9778545at2"/>
<dbReference type="Gene3D" id="1.10.101.10">
    <property type="entry name" value="PGBD-like superfamily/PGBD"/>
    <property type="match status" value="1"/>
</dbReference>
<keyword evidence="5 7" id="KW-0573">Peptidoglycan synthesis</keyword>
<keyword evidence="8" id="KW-0732">Signal</keyword>
<dbReference type="UniPathway" id="UPA00219"/>
<dbReference type="SUPFAM" id="SSF141523">
    <property type="entry name" value="L,D-transpeptidase catalytic domain-like"/>
    <property type="match status" value="1"/>
</dbReference>
<dbReference type="InterPro" id="IPR036366">
    <property type="entry name" value="PGBDSf"/>
</dbReference>
<dbReference type="InterPro" id="IPR038063">
    <property type="entry name" value="Transpep_catalytic_dom"/>
</dbReference>
<dbReference type="PROSITE" id="PS52029">
    <property type="entry name" value="LD_TPASE"/>
    <property type="match status" value="1"/>
</dbReference>
<evidence type="ECO:0000256" key="1">
    <source>
        <dbReference type="ARBA" id="ARBA00004752"/>
    </source>
</evidence>
<dbReference type="GO" id="GO:0009252">
    <property type="term" value="P:peptidoglycan biosynthetic process"/>
    <property type="evidence" value="ECO:0007669"/>
    <property type="project" value="UniProtKB-UniPathway"/>
</dbReference>
<evidence type="ECO:0000256" key="5">
    <source>
        <dbReference type="ARBA" id="ARBA00022984"/>
    </source>
</evidence>
<evidence type="ECO:0000259" key="9">
    <source>
        <dbReference type="PROSITE" id="PS52029"/>
    </source>
</evidence>
<organism evidence="10 11">
    <name type="scientific">Pseudogemmobacter humi</name>
    <dbReference type="NCBI Taxonomy" id="2483812"/>
    <lineage>
        <taxon>Bacteria</taxon>
        <taxon>Pseudomonadati</taxon>
        <taxon>Pseudomonadota</taxon>
        <taxon>Alphaproteobacteria</taxon>
        <taxon>Rhodobacterales</taxon>
        <taxon>Paracoccaceae</taxon>
        <taxon>Pseudogemmobacter</taxon>
    </lineage>
</organism>
<keyword evidence="11" id="KW-1185">Reference proteome</keyword>
<comment type="pathway">
    <text evidence="1 7">Cell wall biogenesis; peptidoglycan biosynthesis.</text>
</comment>
<name>A0A3P5XF36_9RHOB</name>
<dbReference type="Proteomes" id="UP000277498">
    <property type="component" value="Unassembled WGS sequence"/>
</dbReference>
<dbReference type="AlphaFoldDB" id="A0A3P5XF36"/>
<feature type="active site" description="Proton donor/acceptor" evidence="7">
    <location>
        <position position="432"/>
    </location>
</feature>
<proteinExistence type="inferred from homology"/>
<dbReference type="RefSeq" id="WP_124088473.1">
    <property type="nucleotide sequence ID" value="NZ_UXAW01000114.1"/>
</dbReference>
<dbReference type="GO" id="GO:0004180">
    <property type="term" value="F:carboxypeptidase activity"/>
    <property type="evidence" value="ECO:0007669"/>
    <property type="project" value="UniProtKB-ARBA"/>
</dbReference>
<dbReference type="InterPro" id="IPR045380">
    <property type="entry name" value="LD_TPept_scaffold_dom"/>
</dbReference>
<feature type="signal peptide" evidence="8">
    <location>
        <begin position="1"/>
        <end position="35"/>
    </location>
</feature>
<dbReference type="GO" id="GO:0008360">
    <property type="term" value="P:regulation of cell shape"/>
    <property type="evidence" value="ECO:0007669"/>
    <property type="project" value="UniProtKB-UniRule"/>
</dbReference>
<evidence type="ECO:0000256" key="2">
    <source>
        <dbReference type="ARBA" id="ARBA00005992"/>
    </source>
</evidence>
<dbReference type="EMBL" id="UXAW01000114">
    <property type="protein sequence ID" value="VDC33362.1"/>
    <property type="molecule type" value="Genomic_DNA"/>
</dbReference>
<sequence>MPLPAPGRARRPLLRRLVSPLALALMLGGTLPAMAAQTGPAFVQVLAGAVSSDEAVAEWYRARGWQPLWTGEDGAARRAALLAALDTAPDHGLPAARYDAAGLRAALASARTEGDLGRIEARMTRAWLDWARDLTSGLLEPAKIDATIVREIARPDPVRLLNAMAQGEPDRVLRDLLPKSDAYVQLMKARLDLEAAMQADGWGPAVSGGGLEPGATGPGVVALRDRLIAMGYLAPTATAVYDRALQTAVMGFQRAHGLPADGVAGGDTLAELNKTPAERMASVLVAMERERWMEIDRSGRMIWVNLPDFTAQIIDDGRVSFRTRSVIGREDTDRRTPEFSDMMDHMVVNPSWGVPRSIIVGEYLPLLQRNPNAVGHMQIVDRNGRVVSRGSVNFAAYTARSFPFGMRQPPGDSNALGKVKFMFPNKYNIYLHDTPSKSLFAHDKRAYSHGCIRLADPFDFAHALFRTQSDAIEEEFNATLKGGRETPVKLEKKVPIHLVYFTAYPEAKGRIGYRRDVYGRDARLWAALTDAGVVLQSVSQ</sequence>
<evidence type="ECO:0000313" key="11">
    <source>
        <dbReference type="Proteomes" id="UP000277498"/>
    </source>
</evidence>
<evidence type="ECO:0000256" key="7">
    <source>
        <dbReference type="PROSITE-ProRule" id="PRU01373"/>
    </source>
</evidence>
<dbReference type="GO" id="GO:0016740">
    <property type="term" value="F:transferase activity"/>
    <property type="evidence" value="ECO:0007669"/>
    <property type="project" value="UniProtKB-KW"/>
</dbReference>
<accession>A0A3P5XF36</accession>
<feature type="domain" description="L,D-TPase catalytic" evidence="9">
    <location>
        <begin position="300"/>
        <end position="491"/>
    </location>
</feature>
<dbReference type="InterPro" id="IPR005490">
    <property type="entry name" value="LD_TPept_cat_dom"/>
</dbReference>
<keyword evidence="4 7" id="KW-0133">Cell shape</keyword>
<feature type="active site" description="Nucleophile" evidence="7">
    <location>
        <position position="451"/>
    </location>
</feature>
<dbReference type="PANTHER" id="PTHR41533">
    <property type="entry name" value="L,D-TRANSPEPTIDASE HI_1667-RELATED"/>
    <property type="match status" value="1"/>
</dbReference>
<evidence type="ECO:0000256" key="8">
    <source>
        <dbReference type="SAM" id="SignalP"/>
    </source>
</evidence>